<gene>
    <name evidence="2" type="ORF">I316_07099</name>
</gene>
<accession>A0A1B9GK33</accession>
<sequence length="291" mass="31610">MSSEIPDQFIQLVGEDFFGPCDEAYNRSRNRTGKLTYSDRMSTAYQNLTKEMYRYIKDGTRTENTRLYASANPSVPVTLTAQQRAEQVIDNTIGPECEYYSYLSHYLGTLRVPSRSLCFTVRSDAPGSVGVYDHNLRVSMTEGRAMFAAQEDAYCEHFLNPYGPSAIQWSEARVAEQEVRERDNGYAAMRSDAQKDTNNGGGGGSHGFDEASDLKKSSTGLLPGEEGMTGGGYTAATGSGGGPTQEHGSYGGGQVPGATAHAYDTQGSAFPSEGYWHGQGVYPDAPPPYQE</sequence>
<evidence type="ECO:0000313" key="3">
    <source>
        <dbReference type="Proteomes" id="UP000092666"/>
    </source>
</evidence>
<dbReference type="AlphaFoldDB" id="A0A1B9GK33"/>
<reference evidence="3" key="2">
    <citation type="submission" date="2013-12" db="EMBL/GenBank/DDBJ databases">
        <title>Evolution of pathogenesis and genome organization in the Tremellales.</title>
        <authorList>
            <person name="Cuomo C."/>
            <person name="Litvintseva A."/>
            <person name="Heitman J."/>
            <person name="Chen Y."/>
            <person name="Sun S."/>
            <person name="Springer D."/>
            <person name="Dromer F."/>
            <person name="Young S."/>
            <person name="Zeng Q."/>
            <person name="Chapman S."/>
            <person name="Gujja S."/>
            <person name="Saif S."/>
            <person name="Birren B."/>
        </authorList>
    </citation>
    <scope>NUCLEOTIDE SEQUENCE [LARGE SCALE GENOMIC DNA]</scope>
    <source>
        <strain evidence="3">BCC8398</strain>
    </source>
</reference>
<feature type="compositionally biased region" description="Gly residues" evidence="1">
    <location>
        <begin position="227"/>
        <end position="255"/>
    </location>
</feature>
<organism evidence="2 3">
    <name type="scientific">Kwoniella heveanensis BCC8398</name>
    <dbReference type="NCBI Taxonomy" id="1296120"/>
    <lineage>
        <taxon>Eukaryota</taxon>
        <taxon>Fungi</taxon>
        <taxon>Dikarya</taxon>
        <taxon>Basidiomycota</taxon>
        <taxon>Agaricomycotina</taxon>
        <taxon>Tremellomycetes</taxon>
        <taxon>Tremellales</taxon>
        <taxon>Cryptococcaceae</taxon>
        <taxon>Kwoniella</taxon>
    </lineage>
</organism>
<feature type="compositionally biased region" description="Basic and acidic residues" evidence="1">
    <location>
        <begin position="207"/>
        <end position="216"/>
    </location>
</feature>
<evidence type="ECO:0000313" key="2">
    <source>
        <dbReference type="EMBL" id="OCF31313.1"/>
    </source>
</evidence>
<name>A0A1B9GK33_9TREE</name>
<dbReference type="EMBL" id="KV700136">
    <property type="protein sequence ID" value="OCF31313.1"/>
    <property type="molecule type" value="Genomic_DNA"/>
</dbReference>
<feature type="region of interest" description="Disordered" evidence="1">
    <location>
        <begin position="178"/>
        <end position="291"/>
    </location>
</feature>
<protein>
    <submittedName>
        <fullName evidence="2">Uncharacterized protein</fullName>
    </submittedName>
</protein>
<reference evidence="2 3" key="1">
    <citation type="submission" date="2013-07" db="EMBL/GenBank/DDBJ databases">
        <title>The Genome Sequence of Cryptococcus heveanensis BCC8398.</title>
        <authorList>
            <consortium name="The Broad Institute Genome Sequencing Platform"/>
            <person name="Cuomo C."/>
            <person name="Litvintseva A."/>
            <person name="Chen Y."/>
            <person name="Heitman J."/>
            <person name="Sun S."/>
            <person name="Springer D."/>
            <person name="Dromer F."/>
            <person name="Young S.K."/>
            <person name="Zeng Q."/>
            <person name="Gargeya S."/>
            <person name="Fitzgerald M."/>
            <person name="Abouelleil A."/>
            <person name="Alvarado L."/>
            <person name="Berlin A.M."/>
            <person name="Chapman S.B."/>
            <person name="Dewar J."/>
            <person name="Goldberg J."/>
            <person name="Griggs A."/>
            <person name="Gujja S."/>
            <person name="Hansen M."/>
            <person name="Howarth C."/>
            <person name="Imamovic A."/>
            <person name="Larimer J."/>
            <person name="McCowan C."/>
            <person name="Murphy C."/>
            <person name="Pearson M."/>
            <person name="Priest M."/>
            <person name="Roberts A."/>
            <person name="Saif S."/>
            <person name="Shea T."/>
            <person name="Sykes S."/>
            <person name="Wortman J."/>
            <person name="Nusbaum C."/>
            <person name="Birren B."/>
        </authorList>
    </citation>
    <scope>NUCLEOTIDE SEQUENCE [LARGE SCALE GENOMIC DNA]</scope>
    <source>
        <strain evidence="2 3">BCC8398</strain>
    </source>
</reference>
<keyword evidence="3" id="KW-1185">Reference proteome</keyword>
<proteinExistence type="predicted"/>
<evidence type="ECO:0000256" key="1">
    <source>
        <dbReference type="SAM" id="MobiDB-lite"/>
    </source>
</evidence>
<dbReference type="Proteomes" id="UP000092666">
    <property type="component" value="Unassembled WGS sequence"/>
</dbReference>